<keyword evidence="3" id="KW-0446">Lipid-binding</keyword>
<protein>
    <recommendedName>
        <fullName evidence="7">GPP34 family phosphoprotein</fullName>
    </recommendedName>
</protein>
<dbReference type="OrthoDB" id="4962633at2"/>
<dbReference type="EMBL" id="LQBL01000003">
    <property type="protein sequence ID" value="KUG58306.1"/>
    <property type="molecule type" value="Genomic_DNA"/>
</dbReference>
<dbReference type="InterPro" id="IPR008628">
    <property type="entry name" value="GPP34-like"/>
</dbReference>
<evidence type="ECO:0000256" key="2">
    <source>
        <dbReference type="ARBA" id="ARBA00023034"/>
    </source>
</evidence>
<dbReference type="AlphaFoldDB" id="A0A0W8IEE5"/>
<dbReference type="InterPro" id="IPR038261">
    <property type="entry name" value="GPP34-like_sf"/>
</dbReference>
<comment type="subcellular location">
    <subcellularLocation>
        <location evidence="1">Golgi apparatus membrane</location>
        <topology evidence="1">Peripheral membrane protein</topology>
        <orientation evidence="1">Cytoplasmic side</orientation>
    </subcellularLocation>
</comment>
<evidence type="ECO:0000313" key="6">
    <source>
        <dbReference type="Proteomes" id="UP000054837"/>
    </source>
</evidence>
<keyword evidence="4" id="KW-0472">Membrane</keyword>
<keyword evidence="6" id="KW-1185">Reference proteome</keyword>
<dbReference type="GO" id="GO:0012505">
    <property type="term" value="C:endomembrane system"/>
    <property type="evidence" value="ECO:0007669"/>
    <property type="project" value="UniProtKB-ARBA"/>
</dbReference>
<dbReference type="Proteomes" id="UP000054837">
    <property type="component" value="Unassembled WGS sequence"/>
</dbReference>
<dbReference type="GO" id="GO:0070273">
    <property type="term" value="F:phosphatidylinositol-4-phosphate binding"/>
    <property type="evidence" value="ECO:0007669"/>
    <property type="project" value="InterPro"/>
</dbReference>
<evidence type="ECO:0008006" key="7">
    <source>
        <dbReference type="Google" id="ProtNLM"/>
    </source>
</evidence>
<accession>A0A0W8IEE5</accession>
<keyword evidence="2" id="KW-0333">Golgi apparatus</keyword>
<reference evidence="5 6" key="1">
    <citation type="submission" date="2015-12" db="EMBL/GenBank/DDBJ databases">
        <title>Serinicoccus chungangenesis strain CD08_5 genome sequencing and assembly.</title>
        <authorList>
            <person name="Chander A.M."/>
            <person name="Kaur G."/>
            <person name="Nair G.R."/>
            <person name="Dhawan D.K."/>
            <person name="Kochhar R.K."/>
            <person name="Mayilraj S."/>
            <person name="Bhadada S.K."/>
        </authorList>
    </citation>
    <scope>NUCLEOTIDE SEQUENCE [LARGE SCALE GENOMIC DNA]</scope>
    <source>
        <strain evidence="5 6">CD08_5</strain>
    </source>
</reference>
<dbReference type="Gene3D" id="1.10.3630.10">
    <property type="entry name" value="yeast vps74-n-term truncation variant domain like"/>
    <property type="match status" value="1"/>
</dbReference>
<evidence type="ECO:0000256" key="1">
    <source>
        <dbReference type="ARBA" id="ARBA00004255"/>
    </source>
</evidence>
<dbReference type="Pfam" id="PF05719">
    <property type="entry name" value="GPP34"/>
    <property type="match status" value="1"/>
</dbReference>
<organism evidence="5 6">
    <name type="scientific">Serinicoccus chungangensis</name>
    <dbReference type="NCBI Taxonomy" id="767452"/>
    <lineage>
        <taxon>Bacteria</taxon>
        <taxon>Bacillati</taxon>
        <taxon>Actinomycetota</taxon>
        <taxon>Actinomycetes</taxon>
        <taxon>Micrococcales</taxon>
        <taxon>Ornithinimicrobiaceae</taxon>
        <taxon>Serinicoccus</taxon>
    </lineage>
</organism>
<sequence length="217" mass="22827">MLIAEEFLLVTRADDGFDRVGRAELAVAGALLCELALAERVSLDGGRIAVVDASPTGDELLDEALTRFADRAGKKPRDVLARIGRGLPGRALERLSRAEVVQEEQARALGVRWWSRWQVVDVARRDALRAELLAVLTGRQEPDGRTGSLVALLHATNALGQALPTAARSGIPLRDLRKRAKEVARGRWAASAVSEAIQAATAAAAAAVAAGGAAASS</sequence>
<dbReference type="STRING" id="767452.AVL62_10290"/>
<evidence type="ECO:0000313" key="5">
    <source>
        <dbReference type="EMBL" id="KUG58306.1"/>
    </source>
</evidence>
<evidence type="ECO:0000256" key="4">
    <source>
        <dbReference type="ARBA" id="ARBA00023136"/>
    </source>
</evidence>
<dbReference type="RefSeq" id="WP_058889983.1">
    <property type="nucleotide sequence ID" value="NZ_LQBL01000003.1"/>
</dbReference>
<dbReference type="GO" id="GO:0005737">
    <property type="term" value="C:cytoplasm"/>
    <property type="evidence" value="ECO:0007669"/>
    <property type="project" value="UniProtKB-ARBA"/>
</dbReference>
<evidence type="ECO:0000256" key="3">
    <source>
        <dbReference type="ARBA" id="ARBA00023121"/>
    </source>
</evidence>
<proteinExistence type="predicted"/>
<gene>
    <name evidence="5" type="ORF">AVL62_10290</name>
</gene>
<name>A0A0W8IEE5_9MICO</name>
<comment type="caution">
    <text evidence="5">The sequence shown here is derived from an EMBL/GenBank/DDBJ whole genome shotgun (WGS) entry which is preliminary data.</text>
</comment>